<dbReference type="EMBL" id="JACRAF010000061">
    <property type="protein sequence ID" value="MBI4923684.1"/>
    <property type="molecule type" value="Genomic_DNA"/>
</dbReference>
<comment type="similarity">
    <text evidence="1">Belongs to the YciI family.</text>
</comment>
<feature type="domain" description="YCII-related" evidence="2">
    <location>
        <begin position="1"/>
        <end position="111"/>
    </location>
</feature>
<dbReference type="PANTHER" id="PTHR35174">
    <property type="entry name" value="BLL7171 PROTEIN-RELATED"/>
    <property type="match status" value="1"/>
</dbReference>
<gene>
    <name evidence="3" type="ORF">HY834_18245</name>
</gene>
<reference evidence="3" key="1">
    <citation type="submission" date="2020-07" db="EMBL/GenBank/DDBJ databases">
        <title>Huge and variable diversity of episymbiotic CPR bacteria and DPANN archaea in groundwater ecosystems.</title>
        <authorList>
            <person name="He C.Y."/>
            <person name="Keren R."/>
            <person name="Whittaker M."/>
            <person name="Farag I.F."/>
            <person name="Doudna J."/>
            <person name="Cate J.H.D."/>
            <person name="Banfield J.F."/>
        </authorList>
    </citation>
    <scope>NUCLEOTIDE SEQUENCE</scope>
    <source>
        <strain evidence="3">NC_groundwater_1586_Pr3_B-0.1um_66_15</strain>
    </source>
</reference>
<dbReference type="InterPro" id="IPR005545">
    <property type="entry name" value="YCII"/>
</dbReference>
<dbReference type="SUPFAM" id="SSF54909">
    <property type="entry name" value="Dimeric alpha+beta barrel"/>
    <property type="match status" value="1"/>
</dbReference>
<protein>
    <submittedName>
        <fullName evidence="3">YciI family protein</fullName>
    </submittedName>
</protein>
<dbReference type="InterPro" id="IPR011008">
    <property type="entry name" value="Dimeric_a/b-barrel"/>
</dbReference>
<accession>A0A933L3T8</accession>
<evidence type="ECO:0000313" key="4">
    <source>
        <dbReference type="Proteomes" id="UP000782610"/>
    </source>
</evidence>
<proteinExistence type="inferred from homology"/>
<sequence>MRFMIMVKEGEMPQSGPPSSEMIARMGAFNEQMIAAGVMLAMEGLHPSKSGTKVQFGKKDRKVMDGPFSETKELIGGFWIIEVKDKAECLAWVHRIPFENGEEVEIRRVAEPTDFAHDEVSGRYLDVEQKIRDAQKPIKL</sequence>
<evidence type="ECO:0000313" key="3">
    <source>
        <dbReference type="EMBL" id="MBI4923684.1"/>
    </source>
</evidence>
<comment type="caution">
    <text evidence="3">The sequence shown here is derived from an EMBL/GenBank/DDBJ whole genome shotgun (WGS) entry which is preliminary data.</text>
</comment>
<evidence type="ECO:0000256" key="1">
    <source>
        <dbReference type="ARBA" id="ARBA00007689"/>
    </source>
</evidence>
<dbReference type="Pfam" id="PF03795">
    <property type="entry name" value="YCII"/>
    <property type="match status" value="1"/>
</dbReference>
<evidence type="ECO:0000259" key="2">
    <source>
        <dbReference type="Pfam" id="PF03795"/>
    </source>
</evidence>
<name>A0A933L3T8_9HYPH</name>
<dbReference type="Proteomes" id="UP000782610">
    <property type="component" value="Unassembled WGS sequence"/>
</dbReference>
<dbReference type="Gene3D" id="3.30.70.1060">
    <property type="entry name" value="Dimeric alpha+beta barrel"/>
    <property type="match status" value="1"/>
</dbReference>
<dbReference type="AlphaFoldDB" id="A0A933L3T8"/>
<organism evidence="3 4">
    <name type="scientific">Devosia nanyangense</name>
    <dbReference type="NCBI Taxonomy" id="1228055"/>
    <lineage>
        <taxon>Bacteria</taxon>
        <taxon>Pseudomonadati</taxon>
        <taxon>Pseudomonadota</taxon>
        <taxon>Alphaproteobacteria</taxon>
        <taxon>Hyphomicrobiales</taxon>
        <taxon>Devosiaceae</taxon>
        <taxon>Devosia</taxon>
    </lineage>
</organism>